<evidence type="ECO:0000313" key="2">
    <source>
        <dbReference type="Proteomes" id="UP001062846"/>
    </source>
</evidence>
<dbReference type="EMBL" id="CM046394">
    <property type="protein sequence ID" value="KAI8546140.1"/>
    <property type="molecule type" value="Genomic_DNA"/>
</dbReference>
<sequence length="387" mass="42731">MEFCTRISNQLILKEIDNDRNIVTSPLSINVVLNMLAAGSKGGALEYMLRILGSENIDEINFKSSEMMAVAAAGGSADKAKDGPSSGRVDDSGFRPEVYGGLTGLPSPPTVNSSQPYQPFRPTANSGWPYHSGWPYQSRPPTGNSEYWPPYQPSRTGNLGWPYQSPSPRPPTGNSEYWPYQPSRTGNSGWPYQPPSPPPFSPTSNSNRPYQPSRTGNSGFRSKHKSRNTGRRYQPFPPVMPVAKGGGPSNNADDGPTVVMVNGVWIDERFPLRPSYKELIRGVHNCEAKTVDFLHEVSEVVNEINSWANVVSRGLIKEILQPGSLNPDTAIVLANGLYFKGLRDGDYKFSHTEKRDFYLSNGNIVSVPFMTSDEEYYFGSFDGFKVL</sequence>
<proteinExistence type="predicted"/>
<accession>A0ACC0MYS0</accession>
<organism evidence="1 2">
    <name type="scientific">Rhododendron molle</name>
    <name type="common">Chinese azalea</name>
    <name type="synonym">Azalea mollis</name>
    <dbReference type="NCBI Taxonomy" id="49168"/>
    <lineage>
        <taxon>Eukaryota</taxon>
        <taxon>Viridiplantae</taxon>
        <taxon>Streptophyta</taxon>
        <taxon>Embryophyta</taxon>
        <taxon>Tracheophyta</taxon>
        <taxon>Spermatophyta</taxon>
        <taxon>Magnoliopsida</taxon>
        <taxon>eudicotyledons</taxon>
        <taxon>Gunneridae</taxon>
        <taxon>Pentapetalae</taxon>
        <taxon>asterids</taxon>
        <taxon>Ericales</taxon>
        <taxon>Ericaceae</taxon>
        <taxon>Ericoideae</taxon>
        <taxon>Rhodoreae</taxon>
        <taxon>Rhododendron</taxon>
    </lineage>
</organism>
<name>A0ACC0MYS0_RHOML</name>
<protein>
    <submittedName>
        <fullName evidence="1">Uncharacterized protein</fullName>
    </submittedName>
</protein>
<dbReference type="Proteomes" id="UP001062846">
    <property type="component" value="Chromosome 7"/>
</dbReference>
<comment type="caution">
    <text evidence="1">The sequence shown here is derived from an EMBL/GenBank/DDBJ whole genome shotgun (WGS) entry which is preliminary data.</text>
</comment>
<keyword evidence="2" id="KW-1185">Reference proteome</keyword>
<gene>
    <name evidence="1" type="ORF">RHMOL_Rhmol07G0093800</name>
</gene>
<evidence type="ECO:0000313" key="1">
    <source>
        <dbReference type="EMBL" id="KAI8546140.1"/>
    </source>
</evidence>
<reference evidence="1" key="1">
    <citation type="submission" date="2022-02" db="EMBL/GenBank/DDBJ databases">
        <title>Plant Genome Project.</title>
        <authorList>
            <person name="Zhang R.-G."/>
        </authorList>
    </citation>
    <scope>NUCLEOTIDE SEQUENCE</scope>
    <source>
        <strain evidence="1">AT1</strain>
    </source>
</reference>